<feature type="domain" description="SMC hinge" evidence="10">
    <location>
        <begin position="560"/>
        <end position="690"/>
    </location>
</feature>
<evidence type="ECO:0000256" key="4">
    <source>
        <dbReference type="ARBA" id="ARBA00023054"/>
    </source>
</evidence>
<feature type="region of interest" description="Disordered" evidence="9">
    <location>
        <begin position="1003"/>
        <end position="1099"/>
    </location>
</feature>
<dbReference type="SUPFAM" id="SSF75553">
    <property type="entry name" value="Smc hinge domain"/>
    <property type="match status" value="1"/>
</dbReference>
<keyword evidence="4 8" id="KW-0175">Coiled coil</keyword>
<accession>X6P7A0</accession>
<feature type="compositionally biased region" description="Basic and acidic residues" evidence="9">
    <location>
        <begin position="957"/>
        <end position="970"/>
    </location>
</feature>
<dbReference type="GO" id="GO:0008278">
    <property type="term" value="C:cohesin complex"/>
    <property type="evidence" value="ECO:0007669"/>
    <property type="project" value="TreeGrafter"/>
</dbReference>
<dbReference type="OMA" id="HKARCWD"/>
<dbReference type="SUPFAM" id="SSF52540">
    <property type="entry name" value="P-loop containing nucleoside triphosphate hydrolases"/>
    <property type="match status" value="2"/>
</dbReference>
<reference evidence="11 12" key="1">
    <citation type="journal article" date="2013" name="Curr. Biol.">
        <title>The Genome of the Foraminiferan Reticulomyxa filosa.</title>
        <authorList>
            <person name="Glockner G."/>
            <person name="Hulsmann N."/>
            <person name="Schleicher M."/>
            <person name="Noegel A.A."/>
            <person name="Eichinger L."/>
            <person name="Gallinger C."/>
            <person name="Pawlowski J."/>
            <person name="Sierra R."/>
            <person name="Euteneuer U."/>
            <person name="Pillet L."/>
            <person name="Moustafa A."/>
            <person name="Platzer M."/>
            <person name="Groth M."/>
            <person name="Szafranski K."/>
            <person name="Schliwa M."/>
        </authorList>
    </citation>
    <scope>NUCLEOTIDE SEQUENCE [LARGE SCALE GENOMIC DNA]</scope>
</reference>
<feature type="compositionally biased region" description="Polar residues" evidence="9">
    <location>
        <begin position="1075"/>
        <end position="1084"/>
    </location>
</feature>
<evidence type="ECO:0000313" key="12">
    <source>
        <dbReference type="Proteomes" id="UP000023152"/>
    </source>
</evidence>
<dbReference type="InterPro" id="IPR027417">
    <property type="entry name" value="P-loop_NTPase"/>
</dbReference>
<evidence type="ECO:0000256" key="9">
    <source>
        <dbReference type="SAM" id="MobiDB-lite"/>
    </source>
</evidence>
<sequence length="1357" mass="157740">MSGGKSSGHVRRIKPISPFQKAKGRITRLIIENFKSWGGTSVLGPFDNFSCIIGPNGSGKSNIMDAISFVFGQQAHDLRGKKVEDLIHKSPPNDENGDPTSLKETTKHFCFVFLNYLLFFIFILTQSSPITHFVNGVRVKSQEYKDQVQPIKLLKLIGVDVKSPNFLVYQGDVELIAQKNGKQLVEWMERVSGSIQYKEEYDQKFKEKEEVLLCFCFLKNLTKEKSNMRRQKEEARAFTEKMQELRETQREYYMFQLYNLREDLAIATEGIETKNQREFLNFSDQLDFILLVHLQEVETIKKRLEENDEVILSKQADLSKAQTNAKKMEKTLKKQKEKLSKAALDLENIQMKKSELEKQIQKENKDITKLTHQNDESANEAKSLEAELQGAEREMKEFEKKTREDEPQVELAEAQYQQYRKCKEEAYRETAEKNETKDKLERQFVAVKNQLKSLETEMDAYKERQKSFQTEAAQFQYEISELGAETKELNGERENLRKELAEYHTKFSALTVTSPFGLYFDSLWILKKIHTKVERIIDPKKKKNQQDQRELLSNMQQMFSGVYGCLADLAPPTSRKYNIAISIALGVNYDAVVVDSKDTCMQCIEYLKQCKRGRMTFIPLNHVRVEPIDQGLRRLGGTAVPCTILKCIMSCFCLQAVDVIKYPEQFEPAVLYALGTTIIVRDLEEARRIAYGSRGQKIRIVCEDGSMISPNGNITGGSNHGNTQDRANRWDENALKRIETKRDDLLQQLRDINDRFDTDKSEEDIQSLIQDVERNLADKNNRIQALNELLKQQQEGLSNVNKEMTKLSPEINKRQKMVNDAREALQNCEFEIREKENKIFAKFLKEVNFSSVQEFEEQKLERIQKRDEQKQALQGNIQEIKNKLEFANSRNVDEQLNATKKKIKDLESQLKTLMKGQSGATSTHKSEEKEYHQLEKQQNELMEELKEQRQEMANLKKQSDQEREAMKKAQTEISSWESLIEKMELSVHNHLREAQLDAVDLREETKRKRKRAKRKRADEKEEKEEEEEEKEEEEEEKKKEEPKIGKKRKRKMAKDKEEKEAGHRRKRRRKEDGSSSDQYESSPEPQEEKRENISGSQLNLNDIDFSAMEANPKARFEDSAEQNRAIKDFKDKIDKLDKELKDMYPNFKADDQYESLAKTYNEFKNEREKLRERLLKATDAYEKVKKDRTDAFMKSYNHVRSVIGAIYGNLTPAFDPDLKKFKSDVHGHANLKLSAVAMPFAQELYYTAQPPGKPFRNMDQLSGGEKSMASLALLFAMHSFNQAPFFVLDEVDAALDKDNVQRLSRFLRDKASKQELSVIVISLKDKFFQYADALVGVYKHQDIQSSGCLHLELKRYS</sequence>
<evidence type="ECO:0000256" key="1">
    <source>
        <dbReference type="ARBA" id="ARBA00004123"/>
    </source>
</evidence>
<dbReference type="PANTHER" id="PTHR18937">
    <property type="entry name" value="STRUCTURAL MAINTENANCE OF CHROMOSOMES SMC FAMILY MEMBER"/>
    <property type="match status" value="1"/>
</dbReference>
<keyword evidence="5 7" id="KW-0539">Nucleus</keyword>
<evidence type="ECO:0000256" key="3">
    <source>
        <dbReference type="ARBA" id="ARBA00022776"/>
    </source>
</evidence>
<dbReference type="EMBL" id="ASPP01002892">
    <property type="protein sequence ID" value="ETO34086.1"/>
    <property type="molecule type" value="Genomic_DNA"/>
</dbReference>
<dbReference type="Gene3D" id="3.40.50.300">
    <property type="entry name" value="P-loop containing nucleotide triphosphate hydrolases"/>
    <property type="match status" value="2"/>
</dbReference>
<dbReference type="InterPro" id="IPR024704">
    <property type="entry name" value="SMC"/>
</dbReference>
<feature type="compositionally biased region" description="Basic and acidic residues" evidence="9">
    <location>
        <begin position="924"/>
        <end position="934"/>
    </location>
</feature>
<organism evidence="11 12">
    <name type="scientific">Reticulomyxa filosa</name>
    <dbReference type="NCBI Taxonomy" id="46433"/>
    <lineage>
        <taxon>Eukaryota</taxon>
        <taxon>Sar</taxon>
        <taxon>Rhizaria</taxon>
        <taxon>Retaria</taxon>
        <taxon>Foraminifera</taxon>
        <taxon>Monothalamids</taxon>
        <taxon>Reticulomyxidae</taxon>
        <taxon>Reticulomyxa</taxon>
    </lineage>
</organism>
<keyword evidence="3" id="KW-0498">Mitosis</keyword>
<evidence type="ECO:0000259" key="10">
    <source>
        <dbReference type="SMART" id="SM00968"/>
    </source>
</evidence>
<evidence type="ECO:0000256" key="6">
    <source>
        <dbReference type="ARBA" id="ARBA00023306"/>
    </source>
</evidence>
<dbReference type="Pfam" id="PF02463">
    <property type="entry name" value="SMC_N"/>
    <property type="match status" value="1"/>
</dbReference>
<evidence type="ECO:0000256" key="2">
    <source>
        <dbReference type="ARBA" id="ARBA00022618"/>
    </source>
</evidence>
<dbReference type="GO" id="GO:0016887">
    <property type="term" value="F:ATP hydrolysis activity"/>
    <property type="evidence" value="ECO:0007669"/>
    <property type="project" value="InterPro"/>
</dbReference>
<name>X6P7A0_RETFI</name>
<evidence type="ECO:0000256" key="7">
    <source>
        <dbReference type="PIRNR" id="PIRNR005719"/>
    </source>
</evidence>
<keyword evidence="2" id="KW-0132">Cell division</keyword>
<dbReference type="GO" id="GO:0007062">
    <property type="term" value="P:sister chromatid cohesion"/>
    <property type="evidence" value="ECO:0007669"/>
    <property type="project" value="TreeGrafter"/>
</dbReference>
<proteinExistence type="inferred from homology"/>
<dbReference type="Gene3D" id="1.20.1060.20">
    <property type="match status" value="1"/>
</dbReference>
<dbReference type="OrthoDB" id="5575062at2759"/>
<evidence type="ECO:0000313" key="11">
    <source>
        <dbReference type="EMBL" id="ETO34086.1"/>
    </source>
</evidence>
<protein>
    <recommendedName>
        <fullName evidence="7">Structural maintenance of chromosomes protein</fullName>
    </recommendedName>
</protein>
<keyword evidence="6" id="KW-0131">Cell cycle</keyword>
<comment type="subcellular location">
    <subcellularLocation>
        <location evidence="1 7">Nucleus</location>
    </subcellularLocation>
</comment>
<dbReference type="Proteomes" id="UP000023152">
    <property type="component" value="Unassembled WGS sequence"/>
</dbReference>
<evidence type="ECO:0000256" key="5">
    <source>
        <dbReference type="ARBA" id="ARBA00023242"/>
    </source>
</evidence>
<dbReference type="GO" id="GO:0005634">
    <property type="term" value="C:nucleus"/>
    <property type="evidence" value="ECO:0007669"/>
    <property type="project" value="UniProtKB-SubCell"/>
</dbReference>
<dbReference type="GO" id="GO:0051301">
    <property type="term" value="P:cell division"/>
    <property type="evidence" value="ECO:0007669"/>
    <property type="project" value="UniProtKB-KW"/>
</dbReference>
<dbReference type="PANTHER" id="PTHR18937:SF12">
    <property type="entry name" value="STRUCTURAL MAINTENANCE OF CHROMOSOMES PROTEIN"/>
    <property type="match status" value="1"/>
</dbReference>
<dbReference type="SMART" id="SM00968">
    <property type="entry name" value="SMC_hinge"/>
    <property type="match status" value="1"/>
</dbReference>
<dbReference type="InterPro" id="IPR003395">
    <property type="entry name" value="RecF/RecN/SMC_N"/>
</dbReference>
<feature type="coiled-coil region" evidence="8">
    <location>
        <begin position="735"/>
        <end position="838"/>
    </location>
</feature>
<feature type="coiled-coil region" evidence="8">
    <location>
        <begin position="1119"/>
        <end position="1187"/>
    </location>
</feature>
<feature type="coiled-coil region" evidence="8">
    <location>
        <begin position="318"/>
        <end position="506"/>
    </location>
</feature>
<gene>
    <name evidence="11" type="ORF">RFI_03009</name>
</gene>
<evidence type="ECO:0000256" key="8">
    <source>
        <dbReference type="SAM" id="Coils"/>
    </source>
</evidence>
<dbReference type="InterPro" id="IPR036277">
    <property type="entry name" value="SMC_hinge_sf"/>
</dbReference>
<feature type="region of interest" description="Disordered" evidence="9">
    <location>
        <begin position="913"/>
        <end position="934"/>
    </location>
</feature>
<dbReference type="GO" id="GO:0005524">
    <property type="term" value="F:ATP binding"/>
    <property type="evidence" value="ECO:0007669"/>
    <property type="project" value="InterPro"/>
</dbReference>
<dbReference type="InterPro" id="IPR010935">
    <property type="entry name" value="SMC_hinge"/>
</dbReference>
<comment type="caution">
    <text evidence="11">The sequence shown here is derived from an EMBL/GenBank/DDBJ whole genome shotgun (WGS) entry which is preliminary data.</text>
</comment>
<feature type="compositionally biased region" description="Acidic residues" evidence="9">
    <location>
        <begin position="1021"/>
        <end position="1035"/>
    </location>
</feature>
<feature type="coiled-coil region" evidence="8">
    <location>
        <begin position="218"/>
        <end position="248"/>
    </location>
</feature>
<dbReference type="GO" id="GO:0003677">
    <property type="term" value="F:DNA binding"/>
    <property type="evidence" value="ECO:0007669"/>
    <property type="project" value="TreeGrafter"/>
</dbReference>
<comment type="similarity">
    <text evidence="7">Belongs to the SMC family.</text>
</comment>
<feature type="region of interest" description="Disordered" evidence="9">
    <location>
        <begin position="948"/>
        <end position="972"/>
    </location>
</feature>
<keyword evidence="12" id="KW-1185">Reference proteome</keyword>
<dbReference type="Gene3D" id="3.30.70.1620">
    <property type="match status" value="1"/>
</dbReference>
<dbReference type="PIRSF" id="PIRSF005719">
    <property type="entry name" value="SMC"/>
    <property type="match status" value="1"/>
</dbReference>
<dbReference type="Pfam" id="PF06470">
    <property type="entry name" value="SMC_hinge"/>
    <property type="match status" value="1"/>
</dbReference>